<evidence type="ECO:0000313" key="6">
    <source>
        <dbReference type="Proteomes" id="UP000279384"/>
    </source>
</evidence>
<dbReference type="AlphaFoldDB" id="A0A495BJ92"/>
<dbReference type="SUPFAM" id="SSF55469">
    <property type="entry name" value="FMN-dependent nitroreductase-like"/>
    <property type="match status" value="1"/>
</dbReference>
<dbReference type="GO" id="GO:0016491">
    <property type="term" value="F:oxidoreductase activity"/>
    <property type="evidence" value="ECO:0007669"/>
    <property type="project" value="UniProtKB-KW"/>
</dbReference>
<dbReference type="EMBL" id="RBID01000011">
    <property type="protein sequence ID" value="RKQ61417.1"/>
    <property type="molecule type" value="Genomic_DNA"/>
</dbReference>
<evidence type="ECO:0000256" key="2">
    <source>
        <dbReference type="ARBA" id="ARBA00022857"/>
    </source>
</evidence>
<evidence type="ECO:0000256" key="1">
    <source>
        <dbReference type="ARBA" id="ARBA00007118"/>
    </source>
</evidence>
<protein>
    <submittedName>
        <fullName evidence="5">Dihydropteridine reductase</fullName>
    </submittedName>
</protein>
<reference evidence="5 6" key="1">
    <citation type="submission" date="2018-10" db="EMBL/GenBank/DDBJ databases">
        <title>Genomic Encyclopedia of Type Strains, Phase IV (KMG-IV): sequencing the most valuable type-strain genomes for metagenomic binning, comparative biology and taxonomic classification.</title>
        <authorList>
            <person name="Goeker M."/>
        </authorList>
    </citation>
    <scope>NUCLEOTIDE SEQUENCE [LARGE SCALE GENOMIC DNA]</scope>
    <source>
        <strain evidence="5 6">DSM 3303</strain>
    </source>
</reference>
<sequence length="217" mass="23780">MHIADLVQTRYTTKSFDPSFRLTAAQAADIESLLRFSPSSTNAQPWHFVLADSAEGKARVAQATQGFYSFNEGKILNAARVVVFCTRAQLDDAHLATLLEQEDRDGRFANADIRAGQHRGRSHFVNLHRYELRDAAHWMEKQTYLAAGTLLLGAAAMGLDACPIEGFDQQALSGALDLRAQGLVPSLIVALGRRATDDFNATLPKSRLPAAQTITRL</sequence>
<name>A0A495BJ92_VOGIN</name>
<proteinExistence type="inferred from homology"/>
<dbReference type="InterPro" id="IPR000415">
    <property type="entry name" value="Nitroreductase-like"/>
</dbReference>
<feature type="domain" description="Nitroreductase" evidence="4">
    <location>
        <begin position="8"/>
        <end position="192"/>
    </location>
</feature>
<evidence type="ECO:0000313" key="5">
    <source>
        <dbReference type="EMBL" id="RKQ61417.1"/>
    </source>
</evidence>
<dbReference type="Gene3D" id="3.40.109.10">
    <property type="entry name" value="NADH Oxidase"/>
    <property type="match status" value="1"/>
</dbReference>
<comment type="similarity">
    <text evidence="1">Belongs to the nitroreductase family.</text>
</comment>
<dbReference type="PANTHER" id="PTHR43673:SF10">
    <property type="entry name" value="NADH DEHYDROGENASE_NAD(P)H NITROREDUCTASE XCC3605-RELATED"/>
    <property type="match status" value="1"/>
</dbReference>
<dbReference type="Pfam" id="PF00881">
    <property type="entry name" value="Nitroreductase"/>
    <property type="match status" value="1"/>
</dbReference>
<evidence type="ECO:0000259" key="4">
    <source>
        <dbReference type="Pfam" id="PF00881"/>
    </source>
</evidence>
<dbReference type="PANTHER" id="PTHR43673">
    <property type="entry name" value="NAD(P)H NITROREDUCTASE YDGI-RELATED"/>
    <property type="match status" value="1"/>
</dbReference>
<comment type="caution">
    <text evidence="5">The sequence shown here is derived from an EMBL/GenBank/DDBJ whole genome shotgun (WGS) entry which is preliminary data.</text>
</comment>
<dbReference type="InterPro" id="IPR033878">
    <property type="entry name" value="NfsB-like"/>
</dbReference>
<evidence type="ECO:0000256" key="3">
    <source>
        <dbReference type="ARBA" id="ARBA00023002"/>
    </source>
</evidence>
<dbReference type="CDD" id="cd02149">
    <property type="entry name" value="NfsB-like"/>
    <property type="match status" value="1"/>
</dbReference>
<dbReference type="RefSeq" id="WP_120810001.1">
    <property type="nucleotide sequence ID" value="NZ_RBID01000011.1"/>
</dbReference>
<accession>A0A495BJ92</accession>
<keyword evidence="3" id="KW-0560">Oxidoreductase</keyword>
<dbReference type="Proteomes" id="UP000279384">
    <property type="component" value="Unassembled WGS sequence"/>
</dbReference>
<gene>
    <name evidence="5" type="ORF">C8E02_1192</name>
</gene>
<dbReference type="InterPro" id="IPR029479">
    <property type="entry name" value="Nitroreductase"/>
</dbReference>
<organism evidence="5 6">
    <name type="scientific">Vogesella indigofera</name>
    <name type="common">Pseudomonas indigofera</name>
    <dbReference type="NCBI Taxonomy" id="45465"/>
    <lineage>
        <taxon>Bacteria</taxon>
        <taxon>Pseudomonadati</taxon>
        <taxon>Pseudomonadota</taxon>
        <taxon>Betaproteobacteria</taxon>
        <taxon>Neisseriales</taxon>
        <taxon>Chromobacteriaceae</taxon>
        <taxon>Vogesella</taxon>
    </lineage>
</organism>
<keyword evidence="2" id="KW-0521">NADP</keyword>
<dbReference type="NCBIfam" id="NF008275">
    <property type="entry name" value="PRK11053.1"/>
    <property type="match status" value="1"/>
</dbReference>